<organism evidence="6 7">
    <name type="scientific">Novosphingobium aromaticivorans (strain ATCC 700278 / DSM 12444 / CCUG 56034 / CIP 105152 / NBRC 16084 / F199)</name>
    <dbReference type="NCBI Taxonomy" id="279238"/>
    <lineage>
        <taxon>Bacteria</taxon>
        <taxon>Pseudomonadati</taxon>
        <taxon>Pseudomonadota</taxon>
        <taxon>Alphaproteobacteria</taxon>
        <taxon>Sphingomonadales</taxon>
        <taxon>Sphingomonadaceae</taxon>
        <taxon>Novosphingobium</taxon>
    </lineage>
</organism>
<dbReference type="Proteomes" id="UP000009134">
    <property type="component" value="Chromosome"/>
</dbReference>
<feature type="domain" description="CENP-V/GFA" evidence="5">
    <location>
        <begin position="10"/>
        <end position="121"/>
    </location>
</feature>
<evidence type="ECO:0000256" key="2">
    <source>
        <dbReference type="ARBA" id="ARBA00022723"/>
    </source>
</evidence>
<keyword evidence="2" id="KW-0479">Metal-binding</keyword>
<gene>
    <name evidence="6" type="ordered locus">Saro_2092</name>
</gene>
<name>Q2G6J2_NOVAD</name>
<accession>Q2G6J2</accession>
<dbReference type="InterPro" id="IPR011057">
    <property type="entry name" value="Mss4-like_sf"/>
</dbReference>
<dbReference type="KEGG" id="nar:Saro_2092"/>
<sequence length="147" mass="15855">MLGETALMTYTGSCACGAVTLEISGKTLGTRQCWCRQCQQIAAGGPTNNAIFRAEDVRIDGELSTGEWPAASGNTLTFSFCPSCGAQIFAQSSARKHLVTVRIGVIDTPNDLRPEMAIWTEEAPAWAQIDPRLENYPRQPPPPQAKA</sequence>
<dbReference type="EMBL" id="CP000248">
    <property type="protein sequence ID" value="ABD26531.1"/>
    <property type="molecule type" value="Genomic_DNA"/>
</dbReference>
<dbReference type="STRING" id="279238.Saro_2092"/>
<proteinExistence type="inferred from homology"/>
<keyword evidence="7" id="KW-1185">Reference proteome</keyword>
<evidence type="ECO:0000259" key="5">
    <source>
        <dbReference type="PROSITE" id="PS51891"/>
    </source>
</evidence>
<evidence type="ECO:0000256" key="3">
    <source>
        <dbReference type="ARBA" id="ARBA00022833"/>
    </source>
</evidence>
<dbReference type="PROSITE" id="PS51891">
    <property type="entry name" value="CENP_V_GFA"/>
    <property type="match status" value="1"/>
</dbReference>
<dbReference type="GO" id="GO:0016846">
    <property type="term" value="F:carbon-sulfur lyase activity"/>
    <property type="evidence" value="ECO:0007669"/>
    <property type="project" value="InterPro"/>
</dbReference>
<dbReference type="eggNOG" id="COG3791">
    <property type="taxonomic scope" value="Bacteria"/>
</dbReference>
<protein>
    <submittedName>
        <fullName evidence="6">Glutathione-dependent formaldehyde-activating, GFA</fullName>
    </submittedName>
</protein>
<evidence type="ECO:0000313" key="7">
    <source>
        <dbReference type="Proteomes" id="UP000009134"/>
    </source>
</evidence>
<dbReference type="Pfam" id="PF04828">
    <property type="entry name" value="GFA"/>
    <property type="match status" value="1"/>
</dbReference>
<evidence type="ECO:0000256" key="1">
    <source>
        <dbReference type="ARBA" id="ARBA00005495"/>
    </source>
</evidence>
<keyword evidence="3" id="KW-0862">Zinc</keyword>
<keyword evidence="4" id="KW-0456">Lyase</keyword>
<dbReference type="PANTHER" id="PTHR33337:SF40">
    <property type="entry name" value="CENP-V_GFA DOMAIN-CONTAINING PROTEIN-RELATED"/>
    <property type="match status" value="1"/>
</dbReference>
<dbReference type="PANTHER" id="PTHR33337">
    <property type="entry name" value="GFA DOMAIN-CONTAINING PROTEIN"/>
    <property type="match status" value="1"/>
</dbReference>
<evidence type="ECO:0000256" key="4">
    <source>
        <dbReference type="ARBA" id="ARBA00023239"/>
    </source>
</evidence>
<reference evidence="7" key="1">
    <citation type="submission" date="2006-01" db="EMBL/GenBank/DDBJ databases">
        <title>Complete sequence of Novosphingobium aromaticivorans DSM 12444.</title>
        <authorList>
            <consortium name="US DOE Joint Genome Institute"/>
            <person name="Copeland A."/>
            <person name="Lucas S."/>
            <person name="Lapidus A."/>
            <person name="Barry K."/>
            <person name="Detter J.C."/>
            <person name="Glavina T."/>
            <person name="Hammon N."/>
            <person name="Israni S."/>
            <person name="Pitluck S."/>
            <person name="Chain P."/>
            <person name="Malfatti S."/>
            <person name="Shin M."/>
            <person name="Vergez L."/>
            <person name="Schmutz J."/>
            <person name="Larimer F."/>
            <person name="Land M."/>
            <person name="Kyrpides N."/>
            <person name="Ivanova N."/>
            <person name="Fredrickson J."/>
            <person name="Balkwill D."/>
            <person name="Romine M.F."/>
            <person name="Richardson P."/>
        </authorList>
    </citation>
    <scope>NUCLEOTIDE SEQUENCE [LARGE SCALE GENOMIC DNA]</scope>
    <source>
        <strain evidence="7">ATCC 700278 / DSM 12444 / CCUG 56034 / CIP 105152 / NBRC 16084 / F199</strain>
    </source>
</reference>
<dbReference type="AlphaFoldDB" id="Q2G6J2"/>
<dbReference type="InterPro" id="IPR006913">
    <property type="entry name" value="CENP-V/GFA"/>
</dbReference>
<dbReference type="GO" id="GO:0046872">
    <property type="term" value="F:metal ion binding"/>
    <property type="evidence" value="ECO:0007669"/>
    <property type="project" value="UniProtKB-KW"/>
</dbReference>
<dbReference type="SUPFAM" id="SSF51316">
    <property type="entry name" value="Mss4-like"/>
    <property type="match status" value="1"/>
</dbReference>
<dbReference type="Gene3D" id="3.90.1590.10">
    <property type="entry name" value="glutathione-dependent formaldehyde- activating enzyme (gfa)"/>
    <property type="match status" value="1"/>
</dbReference>
<evidence type="ECO:0000313" key="6">
    <source>
        <dbReference type="EMBL" id="ABD26531.1"/>
    </source>
</evidence>
<comment type="similarity">
    <text evidence="1">Belongs to the Gfa family.</text>
</comment>
<dbReference type="HOGENOM" id="CLU_055491_6_2_5"/>